<evidence type="ECO:0000256" key="6">
    <source>
        <dbReference type="ARBA" id="ARBA00023136"/>
    </source>
</evidence>
<evidence type="ECO:0000259" key="10">
    <source>
        <dbReference type="PROSITE" id="PS51123"/>
    </source>
</evidence>
<evidence type="ECO:0000256" key="4">
    <source>
        <dbReference type="ARBA" id="ARBA00022692"/>
    </source>
</evidence>
<organism evidence="11 12">
    <name type="scientific">Tepidiphilus thermophilus</name>
    <dbReference type="NCBI Taxonomy" id="876478"/>
    <lineage>
        <taxon>Bacteria</taxon>
        <taxon>Pseudomonadati</taxon>
        <taxon>Pseudomonadota</taxon>
        <taxon>Hydrogenophilia</taxon>
        <taxon>Hydrogenophilales</taxon>
        <taxon>Hydrogenophilaceae</taxon>
        <taxon>Tepidiphilus</taxon>
    </lineage>
</organism>
<evidence type="ECO:0000256" key="8">
    <source>
        <dbReference type="SAM" id="MobiDB-lite"/>
    </source>
</evidence>
<gene>
    <name evidence="11" type="ORF">Ga0061068_10730</name>
</gene>
<comment type="similarity">
    <text evidence="2">Belongs to the MotB family.</text>
</comment>
<feature type="compositionally biased region" description="Basic and acidic residues" evidence="8">
    <location>
        <begin position="89"/>
        <end position="108"/>
    </location>
</feature>
<feature type="region of interest" description="Disordered" evidence="8">
    <location>
        <begin position="86"/>
        <end position="109"/>
    </location>
</feature>
<dbReference type="InterPro" id="IPR036737">
    <property type="entry name" value="OmpA-like_sf"/>
</dbReference>
<dbReference type="Pfam" id="PF13677">
    <property type="entry name" value="MotB_plug"/>
    <property type="match status" value="1"/>
</dbReference>
<evidence type="ECO:0000256" key="2">
    <source>
        <dbReference type="ARBA" id="ARBA00008914"/>
    </source>
</evidence>
<dbReference type="InterPro" id="IPR050330">
    <property type="entry name" value="Bact_OuterMem_StrucFunc"/>
</dbReference>
<dbReference type="PROSITE" id="PS51123">
    <property type="entry name" value="OMPA_2"/>
    <property type="match status" value="1"/>
</dbReference>
<dbReference type="InterPro" id="IPR025713">
    <property type="entry name" value="MotB-like_N_dom"/>
</dbReference>
<accession>A0A0K6IW87</accession>
<feature type="compositionally biased region" description="Low complexity" evidence="8">
    <location>
        <begin position="264"/>
        <end position="292"/>
    </location>
</feature>
<dbReference type="InterPro" id="IPR006665">
    <property type="entry name" value="OmpA-like"/>
</dbReference>
<dbReference type="NCBIfam" id="NF006541">
    <property type="entry name" value="PRK09038.1"/>
    <property type="match status" value="1"/>
</dbReference>
<keyword evidence="12" id="KW-1185">Reference proteome</keyword>
<keyword evidence="3" id="KW-1003">Cell membrane</keyword>
<keyword evidence="11" id="KW-0966">Cell projection</keyword>
<keyword evidence="11" id="KW-0969">Cilium</keyword>
<name>A0A0K6IW87_9PROT</name>
<dbReference type="CDD" id="cd07185">
    <property type="entry name" value="OmpA_C-like"/>
    <property type="match status" value="1"/>
</dbReference>
<dbReference type="OrthoDB" id="5291291at2"/>
<reference evidence="12" key="1">
    <citation type="submission" date="2015-08" db="EMBL/GenBank/DDBJ databases">
        <authorList>
            <person name="Babu N.S."/>
            <person name="Beckwith C.J."/>
            <person name="Beseler K.G."/>
            <person name="Brison A."/>
            <person name="Carone J.V."/>
            <person name="Caskin T.P."/>
            <person name="Diamond M."/>
            <person name="Durham M.E."/>
            <person name="Foxe J.M."/>
            <person name="Go M."/>
            <person name="Henderson B.A."/>
            <person name="Jones I.B."/>
            <person name="McGettigan J.A."/>
            <person name="Micheletti S.J."/>
            <person name="Nasrallah M.E."/>
            <person name="Ortiz D."/>
            <person name="Piller C.R."/>
            <person name="Privatt S.R."/>
            <person name="Schneider S.L."/>
            <person name="Sharp S."/>
            <person name="Smith T.C."/>
            <person name="Stanton J.D."/>
            <person name="Ullery H.E."/>
            <person name="Wilson R.J."/>
            <person name="Serrano M.G."/>
            <person name="Buck G."/>
            <person name="Lee V."/>
            <person name="Wang Y."/>
            <person name="Carvalho R."/>
            <person name="Voegtly L."/>
            <person name="Shi R."/>
            <person name="Duckworth R."/>
            <person name="Johnson A."/>
            <person name="Loviza R."/>
            <person name="Walstead R."/>
            <person name="Shah Z."/>
            <person name="Kiflezghi M."/>
            <person name="Wade K."/>
            <person name="Ball S.L."/>
            <person name="Bradley K.W."/>
            <person name="Asai D.J."/>
            <person name="Bowman C.A."/>
            <person name="Russell D.A."/>
            <person name="Pope W.H."/>
            <person name="Jacobs-Sera D."/>
            <person name="Hendrix R.W."/>
            <person name="Hatfull G.F."/>
        </authorList>
    </citation>
    <scope>NUCLEOTIDE SEQUENCE [LARGE SCALE GENOMIC DNA]</scope>
    <source>
        <strain evidence="12">JCM 19170</strain>
    </source>
</reference>
<feature type="transmembrane region" description="Helical" evidence="9">
    <location>
        <begin position="21"/>
        <end position="38"/>
    </location>
</feature>
<feature type="region of interest" description="Disordered" evidence="8">
    <location>
        <begin position="241"/>
        <end position="292"/>
    </location>
</feature>
<keyword evidence="4 9" id="KW-0812">Transmembrane</keyword>
<dbReference type="EMBL" id="CYHH01000007">
    <property type="protein sequence ID" value="CUB07391.1"/>
    <property type="molecule type" value="Genomic_DNA"/>
</dbReference>
<evidence type="ECO:0000313" key="12">
    <source>
        <dbReference type="Proteomes" id="UP000182108"/>
    </source>
</evidence>
<dbReference type="RefSeq" id="WP_055423680.1">
    <property type="nucleotide sequence ID" value="NZ_CYHH01000007.1"/>
</dbReference>
<evidence type="ECO:0000256" key="1">
    <source>
        <dbReference type="ARBA" id="ARBA00004162"/>
    </source>
</evidence>
<dbReference type="SUPFAM" id="SSF103088">
    <property type="entry name" value="OmpA-like"/>
    <property type="match status" value="1"/>
</dbReference>
<dbReference type="Proteomes" id="UP000182108">
    <property type="component" value="Unassembled WGS sequence"/>
</dbReference>
<feature type="domain" description="OmpA-like" evidence="10">
    <location>
        <begin position="141"/>
        <end position="263"/>
    </location>
</feature>
<evidence type="ECO:0000256" key="7">
    <source>
        <dbReference type="PROSITE-ProRule" id="PRU00473"/>
    </source>
</evidence>
<dbReference type="Gene3D" id="3.30.1330.60">
    <property type="entry name" value="OmpA-like domain"/>
    <property type="match status" value="1"/>
</dbReference>
<keyword evidence="5 9" id="KW-1133">Transmembrane helix</keyword>
<keyword evidence="11" id="KW-0282">Flagellum</keyword>
<dbReference type="GO" id="GO:0005886">
    <property type="term" value="C:plasma membrane"/>
    <property type="evidence" value="ECO:0007669"/>
    <property type="project" value="UniProtKB-SubCell"/>
</dbReference>
<comment type="subcellular location">
    <subcellularLocation>
        <location evidence="1">Cell membrane</location>
        <topology evidence="1">Single-pass membrane protein</topology>
    </subcellularLocation>
</comment>
<dbReference type="Pfam" id="PF00691">
    <property type="entry name" value="OmpA"/>
    <property type="match status" value="1"/>
</dbReference>
<dbReference type="PANTHER" id="PTHR30329:SF20">
    <property type="entry name" value="EXPORTED PROTEIN"/>
    <property type="match status" value="1"/>
</dbReference>
<evidence type="ECO:0000313" key="11">
    <source>
        <dbReference type="EMBL" id="CUB07391.1"/>
    </source>
</evidence>
<dbReference type="PRINTS" id="PR01023">
    <property type="entry name" value="NAFLGMOTY"/>
</dbReference>
<proteinExistence type="inferred from homology"/>
<sequence>MARRGKKEEEHENLERWLVSYADFITLLFAFFVVMYALTSANEGKYRVISESLSQAFRAGLVTPQVQEGKDTVVPSVVQGLPLAVQRRAAPERKSEGEGGPREGEEQVRQVLQTTAQTATALRSALSPLIEAGKVSINDGAFGVTVEMDAGILFPSGEATLGPMAIAALRQMARVLAFTGDAPIWVEGHTDNVPLRPGARYASNWELSAARAAAVVQLFIQEGVAPSRLAAVGYADQRPIADNSTEEGRQKNRRVTIRLESRVPVSGANAAAPASQAAPASGSIGSILPPSP</sequence>
<evidence type="ECO:0000256" key="3">
    <source>
        <dbReference type="ARBA" id="ARBA00022475"/>
    </source>
</evidence>
<evidence type="ECO:0000256" key="9">
    <source>
        <dbReference type="SAM" id="Phobius"/>
    </source>
</evidence>
<dbReference type="AlphaFoldDB" id="A0A0K6IW87"/>
<protein>
    <submittedName>
        <fullName evidence="11">Flagellar motor protein MotB</fullName>
    </submittedName>
</protein>
<evidence type="ECO:0000256" key="5">
    <source>
        <dbReference type="ARBA" id="ARBA00022989"/>
    </source>
</evidence>
<keyword evidence="6 7" id="KW-0472">Membrane</keyword>
<dbReference type="PANTHER" id="PTHR30329">
    <property type="entry name" value="STATOR ELEMENT OF FLAGELLAR MOTOR COMPLEX"/>
    <property type="match status" value="1"/>
</dbReference>